<dbReference type="Pfam" id="PF13508">
    <property type="entry name" value="Acetyltransf_7"/>
    <property type="match status" value="1"/>
</dbReference>
<evidence type="ECO:0000259" key="1">
    <source>
        <dbReference type="PROSITE" id="PS51186"/>
    </source>
</evidence>
<organism evidence="2 3">
    <name type="scientific">Kocuria atrinae</name>
    <dbReference type="NCBI Taxonomy" id="592377"/>
    <lineage>
        <taxon>Bacteria</taxon>
        <taxon>Bacillati</taxon>
        <taxon>Actinomycetota</taxon>
        <taxon>Actinomycetes</taxon>
        <taxon>Micrococcales</taxon>
        <taxon>Micrococcaceae</taxon>
        <taxon>Kocuria</taxon>
    </lineage>
</organism>
<name>A0ABN2XMY7_9MICC</name>
<accession>A0ABN2XMY7</accession>
<gene>
    <name evidence="2" type="ORF">GCM10009824_11630</name>
</gene>
<dbReference type="InterPro" id="IPR016181">
    <property type="entry name" value="Acyl_CoA_acyltransferase"/>
</dbReference>
<reference evidence="2 3" key="1">
    <citation type="journal article" date="2019" name="Int. J. Syst. Evol. Microbiol.">
        <title>The Global Catalogue of Microorganisms (GCM) 10K type strain sequencing project: providing services to taxonomists for standard genome sequencing and annotation.</title>
        <authorList>
            <consortium name="The Broad Institute Genomics Platform"/>
            <consortium name="The Broad Institute Genome Sequencing Center for Infectious Disease"/>
            <person name="Wu L."/>
            <person name="Ma J."/>
        </authorList>
    </citation>
    <scope>NUCLEOTIDE SEQUENCE [LARGE SCALE GENOMIC DNA]</scope>
    <source>
        <strain evidence="2 3">JCM 15914</strain>
    </source>
</reference>
<protein>
    <submittedName>
        <fullName evidence="2">GNAT family N-acetyltransferase</fullName>
    </submittedName>
</protein>
<comment type="caution">
    <text evidence="2">The sequence shown here is derived from an EMBL/GenBank/DDBJ whole genome shotgun (WGS) entry which is preliminary data.</text>
</comment>
<dbReference type="Proteomes" id="UP001500166">
    <property type="component" value="Unassembled WGS sequence"/>
</dbReference>
<dbReference type="PROSITE" id="PS51186">
    <property type="entry name" value="GNAT"/>
    <property type="match status" value="1"/>
</dbReference>
<evidence type="ECO:0000313" key="3">
    <source>
        <dbReference type="Proteomes" id="UP001500166"/>
    </source>
</evidence>
<sequence length="151" mass="16644">MVPMVSLPTGYTLRVGPPSVGSYVYLREASGMSPKTYQQALAGIDGAWAAVHVVHAPTGETVIMGRVLGDGGWYFHIIDMAVLPEHQRQGLGDTILTWLLDRIRQDAPPDAFVSLMADPPGRSLYERHGFKDRSPRNVGMSRLLERQVDDD</sequence>
<feature type="domain" description="N-acetyltransferase" evidence="1">
    <location>
        <begin position="11"/>
        <end position="145"/>
    </location>
</feature>
<dbReference type="Gene3D" id="3.40.630.30">
    <property type="match status" value="1"/>
</dbReference>
<dbReference type="SUPFAM" id="SSF55729">
    <property type="entry name" value="Acyl-CoA N-acyltransferases (Nat)"/>
    <property type="match status" value="1"/>
</dbReference>
<proteinExistence type="predicted"/>
<evidence type="ECO:0000313" key="2">
    <source>
        <dbReference type="EMBL" id="GAA2114388.1"/>
    </source>
</evidence>
<keyword evidence="3" id="KW-1185">Reference proteome</keyword>
<dbReference type="InterPro" id="IPR000182">
    <property type="entry name" value="GNAT_dom"/>
</dbReference>
<dbReference type="CDD" id="cd04301">
    <property type="entry name" value="NAT_SF"/>
    <property type="match status" value="1"/>
</dbReference>
<dbReference type="EMBL" id="BAAAQA010000012">
    <property type="protein sequence ID" value="GAA2114388.1"/>
    <property type="molecule type" value="Genomic_DNA"/>
</dbReference>